<dbReference type="Proteomes" id="UP000092382">
    <property type="component" value="Unassembled WGS sequence"/>
</dbReference>
<organism evidence="9 10">
    <name type="scientific">Aphanizomenon flos-aquae LD13</name>
    <dbReference type="NCBI Taxonomy" id="1710894"/>
    <lineage>
        <taxon>Bacteria</taxon>
        <taxon>Bacillati</taxon>
        <taxon>Cyanobacteriota</taxon>
        <taxon>Cyanophyceae</taxon>
        <taxon>Nostocales</taxon>
        <taxon>Aphanizomenonaceae</taxon>
        <taxon>Aphanizomenon</taxon>
    </lineage>
</organism>
<dbReference type="PATRIC" id="fig|1710894.3.peg.2398"/>
<dbReference type="Gene3D" id="3.30.420.100">
    <property type="match status" value="1"/>
</dbReference>
<name>A0A1B7VZI9_APHFL</name>
<evidence type="ECO:0000313" key="10">
    <source>
        <dbReference type="Proteomes" id="UP000092382"/>
    </source>
</evidence>
<evidence type="ECO:0000256" key="5">
    <source>
        <dbReference type="ARBA" id="ARBA00023274"/>
    </source>
</evidence>
<dbReference type="PANTHER" id="PTHR12899:SF3">
    <property type="entry name" value="LARGE RIBOSOMAL SUBUNIT PROTEIN UL18M"/>
    <property type="match status" value="1"/>
</dbReference>
<evidence type="ECO:0000256" key="1">
    <source>
        <dbReference type="ARBA" id="ARBA00007116"/>
    </source>
</evidence>
<gene>
    <name evidence="7" type="primary">rplR</name>
    <name evidence="7" type="synonym">rpl18</name>
    <name evidence="9" type="ORF">AN481_05930</name>
</gene>
<evidence type="ECO:0000256" key="8">
    <source>
        <dbReference type="SAM" id="MobiDB-lite"/>
    </source>
</evidence>
<dbReference type="GO" id="GO:0006412">
    <property type="term" value="P:translation"/>
    <property type="evidence" value="ECO:0007669"/>
    <property type="project" value="UniProtKB-UniRule"/>
</dbReference>
<protein>
    <recommendedName>
        <fullName evidence="6 7">Large ribosomal subunit protein uL18</fullName>
    </recommendedName>
</protein>
<feature type="compositionally biased region" description="Basic residues" evidence="8">
    <location>
        <begin position="8"/>
        <end position="18"/>
    </location>
</feature>
<accession>A0A1B7VZI9</accession>
<evidence type="ECO:0000256" key="2">
    <source>
        <dbReference type="ARBA" id="ARBA00022730"/>
    </source>
</evidence>
<dbReference type="GO" id="GO:0008097">
    <property type="term" value="F:5S rRNA binding"/>
    <property type="evidence" value="ECO:0007669"/>
    <property type="project" value="TreeGrafter"/>
</dbReference>
<dbReference type="InterPro" id="IPR057268">
    <property type="entry name" value="Ribosomal_L18"/>
</dbReference>
<dbReference type="InterPro" id="IPR004389">
    <property type="entry name" value="Ribosomal_uL18_bac-type"/>
</dbReference>
<dbReference type="FunFam" id="3.30.420.100:FF:000001">
    <property type="entry name" value="50S ribosomal protein L18"/>
    <property type="match status" value="1"/>
</dbReference>
<dbReference type="NCBIfam" id="TIGR00060">
    <property type="entry name" value="L18_bact"/>
    <property type="match status" value="1"/>
</dbReference>
<dbReference type="GO" id="GO:0022625">
    <property type="term" value="C:cytosolic large ribosomal subunit"/>
    <property type="evidence" value="ECO:0007669"/>
    <property type="project" value="TreeGrafter"/>
</dbReference>
<comment type="function">
    <text evidence="7">This is one of the proteins that bind and probably mediate the attachment of the 5S RNA into the large ribosomal subunit, where it forms part of the central protuberance.</text>
</comment>
<evidence type="ECO:0000256" key="6">
    <source>
        <dbReference type="ARBA" id="ARBA00035197"/>
    </source>
</evidence>
<evidence type="ECO:0000256" key="3">
    <source>
        <dbReference type="ARBA" id="ARBA00022884"/>
    </source>
</evidence>
<dbReference type="STRING" id="1803587.GCA_001593825_01738"/>
<dbReference type="HAMAP" id="MF_01337_B">
    <property type="entry name" value="Ribosomal_uL18_B"/>
    <property type="match status" value="1"/>
</dbReference>
<sequence>MKLTRKESKQRRHRRVRGKVNGSPERPRLAIFRSNEHIYAQLIDDTKQETIVAASTVEPELKSNIASGANCEASVQVGKLVAVRALEKGITKVVFDRGGNLYHGRIKALAEAAREAGLDF</sequence>
<keyword evidence="2 7" id="KW-0699">rRNA-binding</keyword>
<dbReference type="PANTHER" id="PTHR12899">
    <property type="entry name" value="39S RIBOSOMAL PROTEIN L18, MITOCHONDRIAL"/>
    <property type="match status" value="1"/>
</dbReference>
<dbReference type="GO" id="GO:0003735">
    <property type="term" value="F:structural constituent of ribosome"/>
    <property type="evidence" value="ECO:0007669"/>
    <property type="project" value="InterPro"/>
</dbReference>
<evidence type="ECO:0000256" key="4">
    <source>
        <dbReference type="ARBA" id="ARBA00022980"/>
    </source>
</evidence>
<dbReference type="AlphaFoldDB" id="A0A1B7VZI9"/>
<feature type="region of interest" description="Disordered" evidence="8">
    <location>
        <begin position="1"/>
        <end position="26"/>
    </location>
</feature>
<keyword evidence="3 7" id="KW-0694">RNA-binding</keyword>
<keyword evidence="5 7" id="KW-0687">Ribonucleoprotein</keyword>
<comment type="similarity">
    <text evidence="1 7">Belongs to the universal ribosomal protein uL18 family.</text>
</comment>
<dbReference type="SUPFAM" id="SSF53137">
    <property type="entry name" value="Translational machinery components"/>
    <property type="match status" value="1"/>
</dbReference>
<comment type="subunit">
    <text evidence="7">Part of the 50S ribosomal subunit; part of the 5S rRNA/L5/L18/L25 subcomplex. Contacts the 5S and 23S rRNAs.</text>
</comment>
<dbReference type="Pfam" id="PF00861">
    <property type="entry name" value="Ribosomal_L18p"/>
    <property type="match status" value="1"/>
</dbReference>
<dbReference type="InterPro" id="IPR005484">
    <property type="entry name" value="Ribosomal_uL18_bac/plant/anim"/>
</dbReference>
<comment type="caution">
    <text evidence="9">The sequence shown here is derived from an EMBL/GenBank/DDBJ whole genome shotgun (WGS) entry which is preliminary data.</text>
</comment>
<dbReference type="CDD" id="cd00432">
    <property type="entry name" value="Ribosomal_L18_L5e"/>
    <property type="match status" value="1"/>
</dbReference>
<evidence type="ECO:0000256" key="7">
    <source>
        <dbReference type="HAMAP-Rule" id="MF_01337"/>
    </source>
</evidence>
<keyword evidence="4 7" id="KW-0689">Ribosomal protein</keyword>
<dbReference type="EMBL" id="LJOY01000013">
    <property type="protein sequence ID" value="OBQ26300.1"/>
    <property type="molecule type" value="Genomic_DNA"/>
</dbReference>
<proteinExistence type="inferred from homology"/>
<reference evidence="9 10" key="1">
    <citation type="submission" date="2015-09" db="EMBL/GenBank/DDBJ databases">
        <title>Whole genome shotgun sequence assembly of Aphanizomenon flos-aquae UKL13.</title>
        <authorList>
            <person name="Driscoll C."/>
        </authorList>
    </citation>
    <scope>NUCLEOTIDE SEQUENCE [LARGE SCALE GENOMIC DNA]</scope>
    <source>
        <strain evidence="9">MDT13</strain>
    </source>
</reference>
<evidence type="ECO:0000313" key="9">
    <source>
        <dbReference type="EMBL" id="OBQ26300.1"/>
    </source>
</evidence>